<evidence type="ECO:0000256" key="4">
    <source>
        <dbReference type="ARBA" id="ARBA00022723"/>
    </source>
</evidence>
<feature type="domain" description="Peptidase M12B" evidence="14">
    <location>
        <begin position="231"/>
        <end position="448"/>
    </location>
</feature>
<dbReference type="PROSITE" id="PS50092">
    <property type="entry name" value="TSP1"/>
    <property type="match status" value="2"/>
</dbReference>
<dbReference type="SUPFAM" id="SSF55486">
    <property type="entry name" value="Metalloproteases ('zincins'), catalytic domain"/>
    <property type="match status" value="1"/>
</dbReference>
<keyword evidence="16" id="KW-1185">Reference proteome</keyword>
<keyword evidence="11" id="KW-0325">Glycoprotein</keyword>
<keyword evidence="2" id="KW-0964">Secreted</keyword>
<dbReference type="FunFam" id="2.20.100.10:FF:000005">
    <property type="entry name" value="ADAM metallopeptidase with thrombospondin type 1 motif 9"/>
    <property type="match status" value="1"/>
</dbReference>
<keyword evidence="4 12" id="KW-0479">Metal-binding</keyword>
<keyword evidence="10" id="KW-1015">Disulfide bond</keyword>
<feature type="active site" evidence="12">
    <location>
        <position position="388"/>
    </location>
</feature>
<evidence type="ECO:0000256" key="7">
    <source>
        <dbReference type="ARBA" id="ARBA00022801"/>
    </source>
</evidence>
<dbReference type="STRING" id="1965070.A0A3S3NT49"/>
<dbReference type="Pfam" id="PF01562">
    <property type="entry name" value="Pep_M12B_propep"/>
    <property type="match status" value="1"/>
</dbReference>
<evidence type="ECO:0000256" key="11">
    <source>
        <dbReference type="ARBA" id="ARBA00023180"/>
    </source>
</evidence>
<dbReference type="Pfam" id="PF01421">
    <property type="entry name" value="Reprolysin"/>
    <property type="match status" value="1"/>
</dbReference>
<evidence type="ECO:0000256" key="1">
    <source>
        <dbReference type="ARBA" id="ARBA00004613"/>
    </source>
</evidence>
<keyword evidence="9" id="KW-0482">Metalloprotease</keyword>
<name>A0A3S3NT49_9ACAR</name>
<dbReference type="InterPro" id="IPR002870">
    <property type="entry name" value="Peptidase_M12B_N"/>
</dbReference>
<comment type="caution">
    <text evidence="15">The sequence shown here is derived from an EMBL/GenBank/DDBJ whole genome shotgun (WGS) entry which is preliminary data.</text>
</comment>
<evidence type="ECO:0000256" key="3">
    <source>
        <dbReference type="ARBA" id="ARBA00022670"/>
    </source>
</evidence>
<evidence type="ECO:0000256" key="13">
    <source>
        <dbReference type="SAM" id="MobiDB-lite"/>
    </source>
</evidence>
<dbReference type="AlphaFoldDB" id="A0A3S3NT49"/>
<feature type="binding site" evidence="12">
    <location>
        <position position="391"/>
    </location>
    <ligand>
        <name>Zn(2+)</name>
        <dbReference type="ChEBI" id="CHEBI:29105"/>
        <note>catalytic</note>
    </ligand>
</feature>
<keyword evidence="7" id="KW-0378">Hydrolase</keyword>
<feature type="binding site" evidence="12">
    <location>
        <position position="387"/>
    </location>
    <ligand>
        <name>Zn(2+)</name>
        <dbReference type="ChEBI" id="CHEBI:29105"/>
        <note>catalytic</note>
    </ligand>
</feature>
<dbReference type="GO" id="GO:0007229">
    <property type="term" value="P:integrin-mediated signaling pathway"/>
    <property type="evidence" value="ECO:0007669"/>
    <property type="project" value="UniProtKB-KW"/>
</dbReference>
<dbReference type="GO" id="GO:0005576">
    <property type="term" value="C:extracellular region"/>
    <property type="evidence" value="ECO:0007669"/>
    <property type="project" value="UniProtKB-SubCell"/>
</dbReference>
<protein>
    <submittedName>
        <fullName evidence="15">A disintegrin and metalloproteinase with thrombospondin motifs 16-like protein</fullName>
    </submittedName>
</protein>
<evidence type="ECO:0000256" key="5">
    <source>
        <dbReference type="ARBA" id="ARBA00022729"/>
    </source>
</evidence>
<organism evidence="15 16">
    <name type="scientific">Dinothrombium tinctorium</name>
    <dbReference type="NCBI Taxonomy" id="1965070"/>
    <lineage>
        <taxon>Eukaryota</taxon>
        <taxon>Metazoa</taxon>
        <taxon>Ecdysozoa</taxon>
        <taxon>Arthropoda</taxon>
        <taxon>Chelicerata</taxon>
        <taxon>Arachnida</taxon>
        <taxon>Acari</taxon>
        <taxon>Acariformes</taxon>
        <taxon>Trombidiformes</taxon>
        <taxon>Prostigmata</taxon>
        <taxon>Anystina</taxon>
        <taxon>Parasitengona</taxon>
        <taxon>Trombidioidea</taxon>
        <taxon>Trombidiidae</taxon>
        <taxon>Dinothrombium</taxon>
    </lineage>
</organism>
<dbReference type="Gene3D" id="2.20.100.10">
    <property type="entry name" value="Thrombospondin type-1 (TSP1) repeat"/>
    <property type="match status" value="2"/>
</dbReference>
<dbReference type="PANTHER" id="PTHR13723">
    <property type="entry name" value="ADAMTS A DISINTEGRIN AND METALLOPROTEASE WITH THROMBOSPONDIN MOTIFS PROTEASE"/>
    <property type="match status" value="1"/>
</dbReference>
<dbReference type="OrthoDB" id="10035764at2759"/>
<evidence type="ECO:0000256" key="2">
    <source>
        <dbReference type="ARBA" id="ARBA00022525"/>
    </source>
</evidence>
<dbReference type="InterPro" id="IPR000884">
    <property type="entry name" value="TSP1_rpt"/>
</dbReference>
<dbReference type="Gene3D" id="3.40.390.10">
    <property type="entry name" value="Collagenase (Catalytic Domain)"/>
    <property type="match status" value="1"/>
</dbReference>
<proteinExistence type="predicted"/>
<keyword evidence="15" id="KW-0401">Integrin</keyword>
<feature type="compositionally biased region" description="Polar residues" evidence="13">
    <location>
        <begin position="543"/>
        <end position="565"/>
    </location>
</feature>
<dbReference type="Proteomes" id="UP000285301">
    <property type="component" value="Unassembled WGS sequence"/>
</dbReference>
<keyword evidence="3" id="KW-0645">Protease</keyword>
<accession>A0A3S3NT49</accession>
<dbReference type="SMART" id="SM00209">
    <property type="entry name" value="TSP1"/>
    <property type="match status" value="4"/>
</dbReference>
<dbReference type="Pfam" id="PF19030">
    <property type="entry name" value="TSP1_ADAMTS"/>
    <property type="match status" value="1"/>
</dbReference>
<dbReference type="InterPro" id="IPR001590">
    <property type="entry name" value="Peptidase_M12B"/>
</dbReference>
<dbReference type="Gene3D" id="3.40.1620.60">
    <property type="match status" value="1"/>
</dbReference>
<dbReference type="GO" id="GO:0004222">
    <property type="term" value="F:metalloendopeptidase activity"/>
    <property type="evidence" value="ECO:0007669"/>
    <property type="project" value="InterPro"/>
</dbReference>
<reference evidence="15 16" key="1">
    <citation type="journal article" date="2018" name="Gigascience">
        <title>Genomes of trombidid mites reveal novel predicted allergens and laterally-transferred genes associated with secondary metabolism.</title>
        <authorList>
            <person name="Dong X."/>
            <person name="Chaisiri K."/>
            <person name="Xia D."/>
            <person name="Armstrong S.D."/>
            <person name="Fang Y."/>
            <person name="Donnelly M.J."/>
            <person name="Kadowaki T."/>
            <person name="McGarry J.W."/>
            <person name="Darby A.C."/>
            <person name="Makepeace B.L."/>
        </authorList>
    </citation>
    <scope>NUCLEOTIDE SEQUENCE [LARGE SCALE GENOMIC DNA]</scope>
    <source>
        <strain evidence="15">UoL-WK</strain>
    </source>
</reference>
<dbReference type="InterPro" id="IPR036383">
    <property type="entry name" value="TSP1_rpt_sf"/>
</dbReference>
<evidence type="ECO:0000313" key="15">
    <source>
        <dbReference type="EMBL" id="RWS08652.1"/>
    </source>
</evidence>
<feature type="non-terminal residue" evidence="15">
    <location>
        <position position="1"/>
    </location>
</feature>
<keyword evidence="5" id="KW-0732">Signal</keyword>
<evidence type="ECO:0000256" key="12">
    <source>
        <dbReference type="PROSITE-ProRule" id="PRU00276"/>
    </source>
</evidence>
<evidence type="ECO:0000259" key="14">
    <source>
        <dbReference type="PROSITE" id="PS50215"/>
    </source>
</evidence>
<dbReference type="SUPFAM" id="SSF82895">
    <property type="entry name" value="TSP-1 type 1 repeat"/>
    <property type="match status" value="2"/>
</dbReference>
<dbReference type="InterPro" id="IPR050439">
    <property type="entry name" value="ADAMTS_ADAMTS-like"/>
</dbReference>
<sequence length="1116" mass="126629">AKRTLKNLITEEERLLLFGHDLKVPHFEVLEPKDLFSFDFYSHRKSREKRAIKNNNSLNLSSSSYLPPLLTSTQYSASKLELPNEINITFRAFGELFEIRLKRNSKLVSPKFTVQEEHLIASKINAHINKNESRDRDSKSRQTDCFFHGFSETHPNSSVALSLCDGMRGIIETQSAIYIVNPISEEMLERSQLLRNNSFFNGRPHIILKKETLDYHCPHASSKAIDEVKSVAIETAVFIDESLYALMKHTFPSDTEQKIVTYVLTIMNAVQLIFKQPSLGLDVDISVILMDIFKTQPKDLTSSDNIDTYLTNFCVWQHNRKIHSRGLTPKWDHALLLSGINMYVVDGQGRKKRHVVGLAPVSGMCNSLNSCTISEGTSFQTVLVAAHEMGHSLGMEHDGSQDGNNCDHDNYIMSPTLGAGKTSWSTCSRDYLKKFINSQQASCIVSMSAHVNILNQFISKDKLPGQIFDANQQCALRFGADSRKSQLQPLEDVCRLLRCDTGNNRNVIAYHAHPALEGTNCGREKWCREGKCVTSEIASAQPSDIHSMTSKTKNTENKPSTMQTTSEEKIDAKWSDWSPYSSCSSECIFRDNLLPIGVMISYRKCDNLSFKNKRYCDGSSDKRVRLCDASHLCSASHNFRLMSVDDYVKYICENAAKKDSQLEARGTQYPNYEYSHSCYVWCHKKGGGYMTQGWKLPDGTPCGKQKFRSVNRFCVNGECRAFDCKGFSGEQFNAEPCPYMTVGYSILGMNHNSRAWGPWMPISSCHYSCLKSSRGIRLVSRDCNLIGKCDSRKETFQLCPNSEQNCLVSTIKTNENYANEICQKYRSKYPSLLNGYGRQLGARSDNPHASCVIACQDRVWKDIHYQMDAFEDGKFPFGADCSFDSRDGRKAYCINGKCVHFDENDMPIDEVENDIQYVKYAFGREFRHRFRVRREMLSRTSQIQENEDIHAENASWTLRNDGRIYPSSLWKQVATLRPIRLTSVEGSNSTLHVNPYTWGVSISECSASCGIGTRNISIYCHAGHFIVEDSLCNQTEKPIFAQTSEKCIQRECVGKWKVEEWSECSSSCGRGVRTRNVLCIKSTSEPDLFSLLDPKFCSLKEKPKQREYCSFAPCRV</sequence>
<dbReference type="InterPro" id="IPR057401">
    <property type="entry name" value="Adt-1/2-like_dom"/>
</dbReference>
<comment type="subcellular location">
    <subcellularLocation>
        <location evidence="1">Secreted</location>
    </subcellularLocation>
</comment>
<dbReference type="GO" id="GO:0006508">
    <property type="term" value="P:proteolysis"/>
    <property type="evidence" value="ECO:0007669"/>
    <property type="project" value="UniProtKB-KW"/>
</dbReference>
<evidence type="ECO:0000256" key="8">
    <source>
        <dbReference type="ARBA" id="ARBA00022833"/>
    </source>
</evidence>
<dbReference type="Pfam" id="PF17771">
    <property type="entry name" value="ADAMTS_CR_2"/>
    <property type="match status" value="1"/>
</dbReference>
<evidence type="ECO:0000256" key="10">
    <source>
        <dbReference type="ARBA" id="ARBA00023157"/>
    </source>
</evidence>
<feature type="binding site" evidence="12">
    <location>
        <position position="397"/>
    </location>
    <ligand>
        <name>Zn(2+)</name>
        <dbReference type="ChEBI" id="CHEBI:29105"/>
        <note>catalytic</note>
    </ligand>
</feature>
<dbReference type="InterPro" id="IPR041645">
    <property type="entry name" value="ADAMTS_CR_2"/>
</dbReference>
<dbReference type="PANTHER" id="PTHR13723:SF275">
    <property type="entry name" value="STALL, ISOFORM C"/>
    <property type="match status" value="1"/>
</dbReference>
<keyword evidence="6" id="KW-0677">Repeat</keyword>
<dbReference type="GO" id="GO:0046872">
    <property type="term" value="F:metal ion binding"/>
    <property type="evidence" value="ECO:0007669"/>
    <property type="project" value="UniProtKB-KW"/>
</dbReference>
<feature type="region of interest" description="Disordered" evidence="13">
    <location>
        <begin position="543"/>
        <end position="568"/>
    </location>
</feature>
<evidence type="ECO:0000313" key="16">
    <source>
        <dbReference type="Proteomes" id="UP000285301"/>
    </source>
</evidence>
<dbReference type="EMBL" id="NCKU01002863">
    <property type="protein sequence ID" value="RWS08652.1"/>
    <property type="molecule type" value="Genomic_DNA"/>
</dbReference>
<comment type="caution">
    <text evidence="12">Lacks conserved residue(s) required for the propagation of feature annotation.</text>
</comment>
<gene>
    <name evidence="15" type="ORF">B4U79_13792</name>
</gene>
<dbReference type="InterPro" id="IPR024079">
    <property type="entry name" value="MetalloPept_cat_dom_sf"/>
</dbReference>
<evidence type="ECO:0000256" key="9">
    <source>
        <dbReference type="ARBA" id="ARBA00023049"/>
    </source>
</evidence>
<dbReference type="Pfam" id="PF25379">
    <property type="entry name" value="Adt-1"/>
    <property type="match status" value="1"/>
</dbReference>
<dbReference type="PROSITE" id="PS50215">
    <property type="entry name" value="ADAM_MEPRO"/>
    <property type="match status" value="1"/>
</dbReference>
<keyword evidence="8 12" id="KW-0862">Zinc</keyword>
<evidence type="ECO:0000256" key="6">
    <source>
        <dbReference type="ARBA" id="ARBA00022737"/>
    </source>
</evidence>